<dbReference type="PaxDb" id="8022-A0A060VWW4"/>
<evidence type="ECO:0000259" key="1">
    <source>
        <dbReference type="SMART" id="SM00458"/>
    </source>
</evidence>
<accession>A0A060VWW4</accession>
<dbReference type="GO" id="GO:0006493">
    <property type="term" value="P:protein O-linked glycosylation"/>
    <property type="evidence" value="ECO:0007669"/>
    <property type="project" value="UniProtKB-ARBA"/>
</dbReference>
<reference evidence="2" key="1">
    <citation type="journal article" date="2014" name="Nat. Commun.">
        <title>The rainbow trout genome provides novel insights into evolution after whole-genome duplication in vertebrates.</title>
        <authorList>
            <person name="Berthelot C."/>
            <person name="Brunet F."/>
            <person name="Chalopin D."/>
            <person name="Juanchich A."/>
            <person name="Bernard M."/>
            <person name="Noel B."/>
            <person name="Bento P."/>
            <person name="Da Silva C."/>
            <person name="Labadie K."/>
            <person name="Alberti A."/>
            <person name="Aury J.M."/>
            <person name="Louis A."/>
            <person name="Dehais P."/>
            <person name="Bardou P."/>
            <person name="Montfort J."/>
            <person name="Klopp C."/>
            <person name="Cabau C."/>
            <person name="Gaspin C."/>
            <person name="Thorgaard G.H."/>
            <person name="Boussaha M."/>
            <person name="Quillet E."/>
            <person name="Guyomard R."/>
            <person name="Galiana D."/>
            <person name="Bobe J."/>
            <person name="Volff J.N."/>
            <person name="Genet C."/>
            <person name="Wincker P."/>
            <person name="Jaillon O."/>
            <person name="Roest Crollius H."/>
            <person name="Guiguen Y."/>
        </authorList>
    </citation>
    <scope>NUCLEOTIDE SEQUENCE [LARGE SCALE GENOMIC DNA]</scope>
</reference>
<dbReference type="FunFam" id="2.80.10.50:FF:000029">
    <property type="entry name" value="Polypeptide N-acetylgalactosaminyltransferase"/>
    <property type="match status" value="1"/>
</dbReference>
<dbReference type="PROSITE" id="PS50231">
    <property type="entry name" value="RICIN_B_LECTIN"/>
    <property type="match status" value="1"/>
</dbReference>
<dbReference type="EMBL" id="FR904324">
    <property type="protein sequence ID" value="CDQ59352.1"/>
    <property type="molecule type" value="Genomic_DNA"/>
</dbReference>
<reference evidence="2" key="2">
    <citation type="submission" date="2014-03" db="EMBL/GenBank/DDBJ databases">
        <authorList>
            <person name="Genoscope - CEA"/>
        </authorList>
    </citation>
    <scope>NUCLEOTIDE SEQUENCE</scope>
</reference>
<dbReference type="Pfam" id="PF00652">
    <property type="entry name" value="Ricin_B_lectin"/>
    <property type="match status" value="1"/>
</dbReference>
<dbReference type="SUPFAM" id="SSF50370">
    <property type="entry name" value="Ricin B-like lectins"/>
    <property type="match status" value="1"/>
</dbReference>
<evidence type="ECO:0000313" key="2">
    <source>
        <dbReference type="EMBL" id="CDQ59352.1"/>
    </source>
</evidence>
<organism evidence="2 3">
    <name type="scientific">Oncorhynchus mykiss</name>
    <name type="common">Rainbow trout</name>
    <name type="synonym">Salmo gairdneri</name>
    <dbReference type="NCBI Taxonomy" id="8022"/>
    <lineage>
        <taxon>Eukaryota</taxon>
        <taxon>Metazoa</taxon>
        <taxon>Chordata</taxon>
        <taxon>Craniata</taxon>
        <taxon>Vertebrata</taxon>
        <taxon>Euteleostomi</taxon>
        <taxon>Actinopterygii</taxon>
        <taxon>Neopterygii</taxon>
        <taxon>Teleostei</taxon>
        <taxon>Protacanthopterygii</taxon>
        <taxon>Salmoniformes</taxon>
        <taxon>Salmonidae</taxon>
        <taxon>Salmoninae</taxon>
        <taxon>Oncorhynchus</taxon>
    </lineage>
</organism>
<dbReference type="Proteomes" id="UP000193380">
    <property type="component" value="Unassembled WGS sequence"/>
</dbReference>
<dbReference type="STRING" id="8022.A0A060VWW4"/>
<sequence>MYNMCTFYFKFFKLCQFYHFLSEVLGDFFSFSHDVKQEALSLKEWAYDEEHELILTGLLCLDMSEIRSSDLPRLMKCHGSGGSQQWTLGKSNRLYQVSVGQCLAVVDTISPKGYVAMAICDGSQSQQWQLEG</sequence>
<dbReference type="InterPro" id="IPR000772">
    <property type="entry name" value="Ricin_B_lectin"/>
</dbReference>
<dbReference type="SMART" id="SM00458">
    <property type="entry name" value="RICIN"/>
    <property type="match status" value="1"/>
</dbReference>
<dbReference type="Gene3D" id="2.80.10.50">
    <property type="match status" value="1"/>
</dbReference>
<proteinExistence type="predicted"/>
<protein>
    <recommendedName>
        <fullName evidence="1">Ricin B lectin domain-containing protein</fullName>
    </recommendedName>
</protein>
<gene>
    <name evidence="2" type="ORF">GSONMT00079673001</name>
</gene>
<dbReference type="InterPro" id="IPR035992">
    <property type="entry name" value="Ricin_B-like_lectins"/>
</dbReference>
<dbReference type="AlphaFoldDB" id="A0A060VWW4"/>
<name>A0A060VWW4_ONCMY</name>
<feature type="domain" description="Ricin B lectin" evidence="1">
    <location>
        <begin position="6"/>
        <end position="131"/>
    </location>
</feature>
<evidence type="ECO:0000313" key="3">
    <source>
        <dbReference type="Proteomes" id="UP000193380"/>
    </source>
</evidence>